<keyword evidence="2" id="KW-1185">Reference proteome</keyword>
<accession>A0A493TBV3</accession>
<reference evidence="1 2" key="1">
    <citation type="submission" date="2017-10" db="EMBL/GenBank/DDBJ databases">
        <title>A new Pekin duck reference genome.</title>
        <authorList>
            <person name="Hou Z.-C."/>
            <person name="Zhou Z.-K."/>
            <person name="Zhu F."/>
            <person name="Hou S.-S."/>
        </authorList>
    </citation>
    <scope>NUCLEOTIDE SEQUENCE [LARGE SCALE GENOMIC DNA]</scope>
</reference>
<dbReference type="AlphaFoldDB" id="A0A493TBV3"/>
<reference evidence="1" key="2">
    <citation type="submission" date="2025-08" db="UniProtKB">
        <authorList>
            <consortium name="Ensembl"/>
        </authorList>
    </citation>
    <scope>IDENTIFICATION</scope>
</reference>
<organism evidence="1 2">
    <name type="scientific">Anas platyrhynchos platyrhynchos</name>
    <name type="common">Northern mallard</name>
    <dbReference type="NCBI Taxonomy" id="8840"/>
    <lineage>
        <taxon>Eukaryota</taxon>
        <taxon>Metazoa</taxon>
        <taxon>Chordata</taxon>
        <taxon>Craniata</taxon>
        <taxon>Vertebrata</taxon>
        <taxon>Euteleostomi</taxon>
        <taxon>Archelosauria</taxon>
        <taxon>Archosauria</taxon>
        <taxon>Dinosauria</taxon>
        <taxon>Saurischia</taxon>
        <taxon>Theropoda</taxon>
        <taxon>Coelurosauria</taxon>
        <taxon>Aves</taxon>
        <taxon>Neognathae</taxon>
        <taxon>Galloanserae</taxon>
        <taxon>Anseriformes</taxon>
        <taxon>Anatidae</taxon>
        <taxon>Anatinae</taxon>
        <taxon>Anas</taxon>
    </lineage>
</organism>
<proteinExistence type="predicted"/>
<sequence>MCSYFFKLYNLSCFKKNYFELSLLIRCEQLNLFVCFIVVIKSKLHLCVDVSRNQSVCIPVTF</sequence>
<reference evidence="1" key="3">
    <citation type="submission" date="2025-09" db="UniProtKB">
        <authorList>
            <consortium name="Ensembl"/>
        </authorList>
    </citation>
    <scope>IDENTIFICATION</scope>
</reference>
<evidence type="ECO:0000313" key="2">
    <source>
        <dbReference type="Proteomes" id="UP000016666"/>
    </source>
</evidence>
<dbReference type="Proteomes" id="UP000016666">
    <property type="component" value="Chromosome 13"/>
</dbReference>
<dbReference type="Ensembl" id="ENSAPLT00000017727.1">
    <property type="protein sequence ID" value="ENSAPLP00000023153.1"/>
    <property type="gene ID" value="ENSAPLG00000028592.1"/>
</dbReference>
<evidence type="ECO:0000313" key="1">
    <source>
        <dbReference type="Ensembl" id="ENSAPLP00000023153.1"/>
    </source>
</evidence>
<name>A0A493TBV3_ANAPP</name>
<protein>
    <submittedName>
        <fullName evidence="1">Uncharacterized protein</fullName>
    </submittedName>
</protein>